<dbReference type="PROSITE" id="PS51257">
    <property type="entry name" value="PROKAR_LIPOPROTEIN"/>
    <property type="match status" value="1"/>
</dbReference>
<accession>A0A645B838</accession>
<sequence length="149" mass="16770">MKGIRYILAILAIGILGLGGCEYTYPFEEEPNNSPTDATFVRNQIVKGQIHISTDMDYWKINLGTVTRSSEVKLTHLSEDLKIMAFGYDINDNQITLDGSNNYLNSDNDGTENELILISNDDVVTLFVCVEASDRRGLPGTYWLEHNIY</sequence>
<evidence type="ECO:0000313" key="1">
    <source>
        <dbReference type="EMBL" id="MPM60771.1"/>
    </source>
</evidence>
<comment type="caution">
    <text evidence="1">The sequence shown here is derived from an EMBL/GenBank/DDBJ whole genome shotgun (WGS) entry which is preliminary data.</text>
</comment>
<name>A0A645B838_9ZZZZ</name>
<dbReference type="EMBL" id="VSSQ01017977">
    <property type="protein sequence ID" value="MPM60771.1"/>
    <property type="molecule type" value="Genomic_DNA"/>
</dbReference>
<organism evidence="1">
    <name type="scientific">bioreactor metagenome</name>
    <dbReference type="NCBI Taxonomy" id="1076179"/>
    <lineage>
        <taxon>unclassified sequences</taxon>
        <taxon>metagenomes</taxon>
        <taxon>ecological metagenomes</taxon>
    </lineage>
</organism>
<protein>
    <submittedName>
        <fullName evidence="1">Uncharacterized protein</fullName>
    </submittedName>
</protein>
<gene>
    <name evidence="1" type="ORF">SDC9_107625</name>
</gene>
<reference evidence="1" key="1">
    <citation type="submission" date="2019-08" db="EMBL/GenBank/DDBJ databases">
        <authorList>
            <person name="Kucharzyk K."/>
            <person name="Murdoch R.W."/>
            <person name="Higgins S."/>
            <person name="Loffler F."/>
        </authorList>
    </citation>
    <scope>NUCLEOTIDE SEQUENCE</scope>
</reference>
<dbReference type="AlphaFoldDB" id="A0A645B838"/>
<dbReference type="Gene3D" id="2.60.120.380">
    <property type="match status" value="1"/>
</dbReference>
<proteinExistence type="predicted"/>